<reference evidence="2 3" key="1">
    <citation type="submission" date="2019-02" db="EMBL/GenBank/DDBJ databases">
        <title>Deep-cultivation of Planctomycetes and their phenomic and genomic characterization uncovers novel biology.</title>
        <authorList>
            <person name="Wiegand S."/>
            <person name="Jogler M."/>
            <person name="Boedeker C."/>
            <person name="Pinto D."/>
            <person name="Vollmers J."/>
            <person name="Rivas-Marin E."/>
            <person name="Kohn T."/>
            <person name="Peeters S.H."/>
            <person name="Heuer A."/>
            <person name="Rast P."/>
            <person name="Oberbeckmann S."/>
            <person name="Bunk B."/>
            <person name="Jeske O."/>
            <person name="Meyerdierks A."/>
            <person name="Storesund J.E."/>
            <person name="Kallscheuer N."/>
            <person name="Luecker S."/>
            <person name="Lage O.M."/>
            <person name="Pohl T."/>
            <person name="Merkel B.J."/>
            <person name="Hornburger P."/>
            <person name="Mueller R.-W."/>
            <person name="Bruemmer F."/>
            <person name="Labrenz M."/>
            <person name="Spormann A.M."/>
            <person name="Op Den Camp H."/>
            <person name="Overmann J."/>
            <person name="Amann R."/>
            <person name="Jetten M.S.M."/>
            <person name="Mascher T."/>
            <person name="Medema M.H."/>
            <person name="Devos D.P."/>
            <person name="Kaster A.-K."/>
            <person name="Ovreas L."/>
            <person name="Rohde M."/>
            <person name="Galperin M.Y."/>
            <person name="Jogler C."/>
        </authorList>
    </citation>
    <scope>NUCLEOTIDE SEQUENCE [LARGE SCALE GENOMIC DNA]</scope>
    <source>
        <strain evidence="2 3">Pan14r</strain>
    </source>
</reference>
<dbReference type="Proteomes" id="UP000317238">
    <property type="component" value="Unassembled WGS sequence"/>
</dbReference>
<accession>A0A5C5YBW9</accession>
<dbReference type="AlphaFoldDB" id="A0A5C5YBW9"/>
<dbReference type="CDD" id="cd00060">
    <property type="entry name" value="FHA"/>
    <property type="match status" value="1"/>
</dbReference>
<evidence type="ECO:0000313" key="3">
    <source>
        <dbReference type="Proteomes" id="UP000317238"/>
    </source>
</evidence>
<comment type="caution">
    <text evidence="2">The sequence shown here is derived from an EMBL/GenBank/DDBJ whole genome shotgun (WGS) entry which is preliminary data.</text>
</comment>
<evidence type="ECO:0000259" key="1">
    <source>
        <dbReference type="PROSITE" id="PS50006"/>
    </source>
</evidence>
<dbReference type="InterPro" id="IPR000253">
    <property type="entry name" value="FHA_dom"/>
</dbReference>
<protein>
    <submittedName>
        <fullName evidence="2">Glycogen accumulation regulator GarA</fullName>
    </submittedName>
</protein>
<dbReference type="PROSITE" id="PS50006">
    <property type="entry name" value="FHA_DOMAIN"/>
    <property type="match status" value="1"/>
</dbReference>
<proteinExistence type="predicted"/>
<evidence type="ECO:0000313" key="2">
    <source>
        <dbReference type="EMBL" id="TWT70812.1"/>
    </source>
</evidence>
<sequence length="147" mass="16514">MVYKFVLVDTASGKDLQQWVLSVPATVGRSPAADITINDSTISRRHCTFTLDPQGALIVRDMGSTNGVYIDDQRVDKAVISPGMMVEIGKFNLRLEWTDLPQEVPDEPDDYIELDVTERMKVITPEDVQNFLAKQKELQQKKKSEGS</sequence>
<organism evidence="2 3">
    <name type="scientific">Crateriforma conspicua</name>
    <dbReference type="NCBI Taxonomy" id="2527996"/>
    <lineage>
        <taxon>Bacteria</taxon>
        <taxon>Pseudomonadati</taxon>
        <taxon>Planctomycetota</taxon>
        <taxon>Planctomycetia</taxon>
        <taxon>Planctomycetales</taxon>
        <taxon>Planctomycetaceae</taxon>
        <taxon>Crateriforma</taxon>
    </lineage>
</organism>
<dbReference type="Pfam" id="PF00498">
    <property type="entry name" value="FHA"/>
    <property type="match status" value="1"/>
</dbReference>
<dbReference type="Gene3D" id="2.60.200.20">
    <property type="match status" value="1"/>
</dbReference>
<dbReference type="SUPFAM" id="SSF49879">
    <property type="entry name" value="SMAD/FHA domain"/>
    <property type="match status" value="1"/>
</dbReference>
<feature type="domain" description="FHA" evidence="1">
    <location>
        <begin position="25"/>
        <end position="75"/>
    </location>
</feature>
<keyword evidence="3" id="KW-1185">Reference proteome</keyword>
<dbReference type="InterPro" id="IPR050923">
    <property type="entry name" value="Cell_Proc_Reg/RNA_Proc"/>
</dbReference>
<dbReference type="InterPro" id="IPR008984">
    <property type="entry name" value="SMAD_FHA_dom_sf"/>
</dbReference>
<name>A0A5C5YBW9_9PLAN</name>
<dbReference type="PANTHER" id="PTHR23308">
    <property type="entry name" value="NUCLEAR INHIBITOR OF PROTEIN PHOSPHATASE-1"/>
    <property type="match status" value="1"/>
</dbReference>
<dbReference type="SMART" id="SM00240">
    <property type="entry name" value="FHA"/>
    <property type="match status" value="1"/>
</dbReference>
<gene>
    <name evidence="2" type="primary">garA_2</name>
    <name evidence="2" type="ORF">Pan14r_31200</name>
</gene>
<dbReference type="EMBL" id="SJPL01000001">
    <property type="protein sequence ID" value="TWT70812.1"/>
    <property type="molecule type" value="Genomic_DNA"/>
</dbReference>